<feature type="domain" description="B box-type" evidence="2">
    <location>
        <begin position="1"/>
        <end position="31"/>
    </location>
</feature>
<accession>F3ZSV2</accession>
<gene>
    <name evidence="3" type="ORF">Bcop_2018</name>
</gene>
<feature type="transmembrane region" description="Helical" evidence="1">
    <location>
        <begin position="79"/>
        <end position="98"/>
    </location>
</feature>
<protein>
    <recommendedName>
        <fullName evidence="2">B box-type domain-containing protein</fullName>
    </recommendedName>
</protein>
<dbReference type="GO" id="GO:0008270">
    <property type="term" value="F:zinc ion binding"/>
    <property type="evidence" value="ECO:0007669"/>
    <property type="project" value="InterPro"/>
</dbReference>
<keyword evidence="4" id="KW-1185">Reference proteome</keyword>
<keyword evidence="1" id="KW-1133">Transmembrane helix</keyword>
<evidence type="ECO:0000256" key="1">
    <source>
        <dbReference type="SAM" id="Phobius"/>
    </source>
</evidence>
<dbReference type="PROSITE" id="PS50119">
    <property type="entry name" value="ZF_BBOX"/>
    <property type="match status" value="1"/>
</dbReference>
<keyword evidence="1" id="KW-0472">Membrane</keyword>
<proteinExistence type="predicted"/>
<evidence type="ECO:0000313" key="4">
    <source>
        <dbReference type="Proteomes" id="UP000018439"/>
    </source>
</evidence>
<organism evidence="3 4">
    <name type="scientific">Bacteroides coprosuis DSM 18011</name>
    <dbReference type="NCBI Taxonomy" id="679937"/>
    <lineage>
        <taxon>Bacteria</taxon>
        <taxon>Pseudomonadati</taxon>
        <taxon>Bacteroidota</taxon>
        <taxon>Bacteroidia</taxon>
        <taxon>Bacteroidales</taxon>
        <taxon>Bacteroidaceae</taxon>
        <taxon>Bacteroides</taxon>
    </lineage>
</organism>
<dbReference type="AlphaFoldDB" id="F3ZSV2"/>
<dbReference type="InterPro" id="IPR000315">
    <property type="entry name" value="Znf_B-box"/>
</dbReference>
<keyword evidence="1" id="KW-0812">Transmembrane</keyword>
<name>F3ZSV2_9BACE</name>
<evidence type="ECO:0000259" key="2">
    <source>
        <dbReference type="PROSITE" id="PS50119"/>
    </source>
</evidence>
<feature type="transmembrane region" description="Helical" evidence="1">
    <location>
        <begin position="46"/>
        <end position="67"/>
    </location>
</feature>
<dbReference type="EMBL" id="CM001167">
    <property type="protein sequence ID" value="EGJ72193.1"/>
    <property type="molecule type" value="Genomic_DNA"/>
</dbReference>
<evidence type="ECO:0000313" key="3">
    <source>
        <dbReference type="EMBL" id="EGJ72193.1"/>
    </source>
</evidence>
<feature type="transmembrane region" description="Helical" evidence="1">
    <location>
        <begin position="119"/>
        <end position="136"/>
    </location>
</feature>
<dbReference type="HOGENOM" id="CLU_1591283_0_0_10"/>
<dbReference type="Proteomes" id="UP000018439">
    <property type="component" value="Chromosome"/>
</dbReference>
<reference evidence="3 4" key="1">
    <citation type="journal article" date="2011" name="Stand. Genomic Sci.">
        <title>Non-contiguous finished genome sequence of Bacteroides coprosuis type strain (PC139).</title>
        <authorList>
            <person name="Land M."/>
            <person name="Held B."/>
            <person name="Gronow S."/>
            <person name="Abt B."/>
            <person name="Lucas S."/>
            <person name="Del Rio T.G."/>
            <person name="Nolan M."/>
            <person name="Tice H."/>
            <person name="Cheng J.F."/>
            <person name="Pitluck S."/>
            <person name="Liolios K."/>
            <person name="Pagani I."/>
            <person name="Ivanova N."/>
            <person name="Mavromatis K."/>
            <person name="Mikhailova N."/>
            <person name="Pati A."/>
            <person name="Tapia R."/>
            <person name="Han C."/>
            <person name="Goodwin L."/>
            <person name="Chen A."/>
            <person name="Palaniappan K."/>
            <person name="Hauser L."/>
            <person name="Brambilla E.M."/>
            <person name="Rohde M."/>
            <person name="Goker M."/>
            <person name="Detter J.C."/>
            <person name="Woyke T."/>
            <person name="Bristow J."/>
            <person name="Eisen J.A."/>
            <person name="Markowitz V."/>
            <person name="Hugenholtz P."/>
            <person name="Kyrpides N.C."/>
            <person name="Klenk H.P."/>
            <person name="Lapidus A."/>
        </authorList>
    </citation>
    <scope>NUCLEOTIDE SEQUENCE</scope>
    <source>
        <strain evidence="3 4">DSM 18011</strain>
    </source>
</reference>
<feature type="transmembrane region" description="Helical" evidence="1">
    <location>
        <begin position="142"/>
        <end position="160"/>
    </location>
</feature>
<sequence>MYCKNHTNRASVAHCEKCGDALCQECAGTHKEVLCDKCVQKANGEFIIAEIIIAVFCIAFITISLYIKKNYFMPHSNDFNVFYLIFFFICIFLSGMYLSYRYILREIKVYIPINNVQSLIVALVMCPFLGLIYMPYFCVKHFYSLAFTCFIYMHNMLKLYRKSKDYN</sequence>